<dbReference type="Pfam" id="PF00460">
    <property type="entry name" value="Flg_bb_rod"/>
    <property type="match status" value="1"/>
</dbReference>
<evidence type="ECO:0000256" key="1">
    <source>
        <dbReference type="ARBA" id="ARBA00004117"/>
    </source>
</evidence>
<keyword evidence="3 4" id="KW-0975">Bacterial flagellum</keyword>
<comment type="similarity">
    <text evidence="2 4">Belongs to the flagella basal body rod proteins family.</text>
</comment>
<dbReference type="PANTHER" id="PTHR30435:SF19">
    <property type="entry name" value="FLAGELLAR BASAL-BODY ROD PROTEIN FLGG"/>
    <property type="match status" value="1"/>
</dbReference>
<feature type="domain" description="Flagellar basal-body/hook protein C-terminal" evidence="6">
    <location>
        <begin position="194"/>
        <end position="238"/>
    </location>
</feature>
<dbReference type="PANTHER" id="PTHR30435">
    <property type="entry name" value="FLAGELLAR PROTEIN"/>
    <property type="match status" value="1"/>
</dbReference>
<gene>
    <name evidence="8" type="ORF">A3843_02880</name>
</gene>
<evidence type="ECO:0000256" key="3">
    <source>
        <dbReference type="ARBA" id="ARBA00023143"/>
    </source>
</evidence>
<dbReference type="NCBIfam" id="TIGR02490">
    <property type="entry name" value="flgF"/>
    <property type="match status" value="1"/>
</dbReference>
<comment type="subunit">
    <text evidence="4">The basal body constitutes a major portion of the flagellar organelle and consists of five rings (E,L,P,S, and M) mounted on a central rod. The rod consists of about 26 subunits of FlgG in the distal portion, and FlgB, FlgC and FlgF are thought to build up the proximal portion of the rod with about 6 subunits each.</text>
</comment>
<evidence type="ECO:0000259" key="5">
    <source>
        <dbReference type="Pfam" id="PF00460"/>
    </source>
</evidence>
<dbReference type="Pfam" id="PF06429">
    <property type="entry name" value="Flg_bbr_C"/>
    <property type="match status" value="1"/>
</dbReference>
<dbReference type="Proteomes" id="UP000185783">
    <property type="component" value="Unassembled WGS sequence"/>
</dbReference>
<dbReference type="InterPro" id="IPR053967">
    <property type="entry name" value="LlgE_F_G-like_D1"/>
</dbReference>
<dbReference type="GO" id="GO:0071978">
    <property type="term" value="P:bacterial-type flagellum-dependent swarming motility"/>
    <property type="evidence" value="ECO:0007669"/>
    <property type="project" value="TreeGrafter"/>
</dbReference>
<feature type="domain" description="Flagellar hook protein FlgE/F/G-like D1" evidence="7">
    <location>
        <begin position="88"/>
        <end position="152"/>
    </location>
</feature>
<dbReference type="GO" id="GO:0030694">
    <property type="term" value="C:bacterial-type flagellum basal body, rod"/>
    <property type="evidence" value="ECO:0007669"/>
    <property type="project" value="UniProtKB-UniRule"/>
</dbReference>
<accession>A0A1U7JKP5</accession>
<evidence type="ECO:0000256" key="4">
    <source>
        <dbReference type="RuleBase" id="RU362116"/>
    </source>
</evidence>
<dbReference type="InterPro" id="IPR037925">
    <property type="entry name" value="FlgE/F/G-like"/>
</dbReference>
<dbReference type="STRING" id="197461.A3843_02880"/>
<keyword evidence="9" id="KW-1185">Reference proteome</keyword>
<dbReference type="AlphaFoldDB" id="A0A1U7JKP5"/>
<feature type="domain" description="Flagellar basal body rod protein N-terminal" evidence="5">
    <location>
        <begin position="14"/>
        <end position="35"/>
    </location>
</feature>
<proteinExistence type="inferred from homology"/>
<sequence>MENAQLIGLSRQLGLRRQLDVVANNLANINTAGYKGQSLLFEEYLMPKAEATAFETPDHPLSYTNDYGSAINFAQGAVRQTGNPLDVAIEGEGFLVVQGAEGELYTRAGNLAIGPDGLLQTADGLPVMVDGGPIEINSEDGPLSIARDGTLSNDQGILGRLTMVTFDNPQNLTLQGKNTYAGENPLPMDTPQVQQGALEMSNVEGVVEITRMIEVTRNYASVSRLISQRDELQERAIRELGRVS</sequence>
<protein>
    <recommendedName>
        <fullName evidence="4">Flagellar basal-body rod protein FlgF</fullName>
    </recommendedName>
</protein>
<dbReference type="InterPro" id="IPR012836">
    <property type="entry name" value="FlgF"/>
</dbReference>
<keyword evidence="8" id="KW-0969">Cilium</keyword>
<name>A0A1U7JKP5_9HYPH</name>
<evidence type="ECO:0000313" key="8">
    <source>
        <dbReference type="EMBL" id="OKL45299.1"/>
    </source>
</evidence>
<dbReference type="RefSeq" id="WP_028480204.1">
    <property type="nucleotide sequence ID" value="NZ_LVVZ01000005.1"/>
</dbReference>
<dbReference type="InterPro" id="IPR020013">
    <property type="entry name" value="Flagellar_FlgE/F/G"/>
</dbReference>
<evidence type="ECO:0000313" key="9">
    <source>
        <dbReference type="Proteomes" id="UP000185783"/>
    </source>
</evidence>
<dbReference type="EMBL" id="LVVZ01000005">
    <property type="protein sequence ID" value="OKL45299.1"/>
    <property type="molecule type" value="Genomic_DNA"/>
</dbReference>
<evidence type="ECO:0000259" key="7">
    <source>
        <dbReference type="Pfam" id="PF22692"/>
    </source>
</evidence>
<keyword evidence="8" id="KW-0282">Flagellum</keyword>
<keyword evidence="8" id="KW-0966">Cell projection</keyword>
<dbReference type="InterPro" id="IPR010930">
    <property type="entry name" value="Flg_bb/hook_C_dom"/>
</dbReference>
<dbReference type="NCBIfam" id="TIGR03506">
    <property type="entry name" value="FlgEFG_subfam"/>
    <property type="match status" value="1"/>
</dbReference>
<reference evidence="8 9" key="1">
    <citation type="submission" date="2016-03" db="EMBL/GenBank/DDBJ databases">
        <title>Genome sequence of Nesiotobacter sp. nov., a moderately halophilic alphaproteobacterium isolated from the Yellow Sea, China.</title>
        <authorList>
            <person name="Zhang G."/>
            <person name="Zhang R."/>
        </authorList>
    </citation>
    <scope>NUCLEOTIDE SEQUENCE [LARGE SCALE GENOMIC DNA]</scope>
    <source>
        <strain evidence="8 9">WB1-6</strain>
    </source>
</reference>
<dbReference type="Pfam" id="PF22692">
    <property type="entry name" value="LlgE_F_G_D1"/>
    <property type="match status" value="1"/>
</dbReference>
<dbReference type="InterPro" id="IPR019776">
    <property type="entry name" value="Flagellar_basal_body_rod_CS"/>
</dbReference>
<organism evidence="8 9">
    <name type="scientific">Pseudovibrio exalbescens</name>
    <dbReference type="NCBI Taxonomy" id="197461"/>
    <lineage>
        <taxon>Bacteria</taxon>
        <taxon>Pseudomonadati</taxon>
        <taxon>Pseudomonadota</taxon>
        <taxon>Alphaproteobacteria</taxon>
        <taxon>Hyphomicrobiales</taxon>
        <taxon>Stappiaceae</taxon>
        <taxon>Pseudovibrio</taxon>
    </lineage>
</organism>
<evidence type="ECO:0000256" key="2">
    <source>
        <dbReference type="ARBA" id="ARBA00009677"/>
    </source>
</evidence>
<dbReference type="SUPFAM" id="SSF117143">
    <property type="entry name" value="Flagellar hook protein flgE"/>
    <property type="match status" value="1"/>
</dbReference>
<comment type="caution">
    <text evidence="8">The sequence shown here is derived from an EMBL/GenBank/DDBJ whole genome shotgun (WGS) entry which is preliminary data.</text>
</comment>
<dbReference type="InterPro" id="IPR001444">
    <property type="entry name" value="Flag_bb_rod_N"/>
</dbReference>
<comment type="subcellular location">
    <subcellularLocation>
        <location evidence="1 4">Bacterial flagellum basal body</location>
    </subcellularLocation>
</comment>
<evidence type="ECO:0000259" key="6">
    <source>
        <dbReference type="Pfam" id="PF06429"/>
    </source>
</evidence>
<dbReference type="PROSITE" id="PS00588">
    <property type="entry name" value="FLAGELLA_BB_ROD"/>
    <property type="match status" value="1"/>
</dbReference>